<feature type="transmembrane region" description="Helical" evidence="7">
    <location>
        <begin position="96"/>
        <end position="118"/>
    </location>
</feature>
<gene>
    <name evidence="9" type="ORF">BKCO1_7600045</name>
</gene>
<name>A0A1J9QL73_9PEZI</name>
<keyword evidence="2 7" id="KW-0812">Transmembrane</keyword>
<dbReference type="InterPro" id="IPR049326">
    <property type="entry name" value="Rhodopsin_dom_fungi"/>
</dbReference>
<dbReference type="PANTHER" id="PTHR33048">
    <property type="entry name" value="PTH11-LIKE INTEGRAL MEMBRANE PROTEIN (AFU_ORTHOLOGUE AFUA_5G11245)"/>
    <property type="match status" value="1"/>
</dbReference>
<evidence type="ECO:0000313" key="10">
    <source>
        <dbReference type="Proteomes" id="UP000183809"/>
    </source>
</evidence>
<organism evidence="9 10">
    <name type="scientific">Diplodia corticola</name>
    <dbReference type="NCBI Taxonomy" id="236234"/>
    <lineage>
        <taxon>Eukaryota</taxon>
        <taxon>Fungi</taxon>
        <taxon>Dikarya</taxon>
        <taxon>Ascomycota</taxon>
        <taxon>Pezizomycotina</taxon>
        <taxon>Dothideomycetes</taxon>
        <taxon>Dothideomycetes incertae sedis</taxon>
        <taxon>Botryosphaeriales</taxon>
        <taxon>Botryosphaeriaceae</taxon>
        <taxon>Diplodia</taxon>
    </lineage>
</organism>
<feature type="transmembrane region" description="Helical" evidence="7">
    <location>
        <begin position="55"/>
        <end position="76"/>
    </location>
</feature>
<dbReference type="STRING" id="236234.A0A1J9QL73"/>
<proteinExistence type="inferred from homology"/>
<keyword evidence="4 7" id="KW-0472">Membrane</keyword>
<feature type="region of interest" description="Disordered" evidence="6">
    <location>
        <begin position="302"/>
        <end position="341"/>
    </location>
</feature>
<dbReference type="EMBL" id="MNUE01000076">
    <property type="protein sequence ID" value="OJD29638.1"/>
    <property type="molecule type" value="Genomic_DNA"/>
</dbReference>
<dbReference type="OrthoDB" id="444631at2759"/>
<feature type="transmembrane region" description="Helical" evidence="7">
    <location>
        <begin position="130"/>
        <end position="157"/>
    </location>
</feature>
<evidence type="ECO:0000256" key="2">
    <source>
        <dbReference type="ARBA" id="ARBA00022692"/>
    </source>
</evidence>
<accession>A0A1J9QL73</accession>
<dbReference type="Proteomes" id="UP000183809">
    <property type="component" value="Unassembled WGS sequence"/>
</dbReference>
<sequence>MDPWLGPANATKSRTGEILVGNIVPQAVASTFVIARIISKAFIRRKWGADDTMLCIAWSTSLVLTTLSCVLTNYGAGIHASELPPWALSTNLKLQYASLLFYILTLSLTKLTICLFYLSIFADPLNRRLALALLAFIVAYTLPLLLLSIFQCAPIAANWDKQIASSPHTRCLPMRPHFWACAACNILADALLAAQVVPNILPLQLPRRQKAALLAVVSLGWLVVLASVIRLVRITAIPAATTAAAGGDFTWASYDVTIWSAVEVDTGLVCVAAPATKPLVKRLAPGLWRALARGEGGDADGGAGMRLGNLEAVTGGDAGRRGEEGEEEERRAAKAAGDGGGEGVSAGWGYVGGMVRSLSGKRAKRGSLASTSSAGSAGSAGMGEIVKEVDVRVETAERDLELGSSPRVGLAGWRSSWRPVFMTKL</sequence>
<feature type="transmembrane region" description="Helical" evidence="7">
    <location>
        <begin position="23"/>
        <end position="43"/>
    </location>
</feature>
<dbReference type="PANTHER" id="PTHR33048:SF108">
    <property type="entry name" value="INTEGRAL MEMBRANE PROTEIN"/>
    <property type="match status" value="1"/>
</dbReference>
<evidence type="ECO:0000259" key="8">
    <source>
        <dbReference type="Pfam" id="PF20684"/>
    </source>
</evidence>
<comment type="subcellular location">
    <subcellularLocation>
        <location evidence="1">Membrane</location>
        <topology evidence="1">Multi-pass membrane protein</topology>
    </subcellularLocation>
</comment>
<feature type="transmembrane region" description="Helical" evidence="7">
    <location>
        <begin position="213"/>
        <end position="232"/>
    </location>
</feature>
<evidence type="ECO:0000256" key="7">
    <source>
        <dbReference type="SAM" id="Phobius"/>
    </source>
</evidence>
<dbReference type="InterPro" id="IPR052337">
    <property type="entry name" value="SAT4-like"/>
</dbReference>
<evidence type="ECO:0000256" key="1">
    <source>
        <dbReference type="ARBA" id="ARBA00004141"/>
    </source>
</evidence>
<dbReference type="GO" id="GO:0016020">
    <property type="term" value="C:membrane"/>
    <property type="evidence" value="ECO:0007669"/>
    <property type="project" value="UniProtKB-SubCell"/>
</dbReference>
<dbReference type="RefSeq" id="XP_020125898.1">
    <property type="nucleotide sequence ID" value="XM_020279010.1"/>
</dbReference>
<comment type="caution">
    <text evidence="9">The sequence shown here is derived from an EMBL/GenBank/DDBJ whole genome shotgun (WGS) entry which is preliminary data.</text>
</comment>
<comment type="similarity">
    <text evidence="5">Belongs to the SAT4 family.</text>
</comment>
<keyword evidence="10" id="KW-1185">Reference proteome</keyword>
<feature type="compositionally biased region" description="Basic and acidic residues" evidence="6">
    <location>
        <begin position="318"/>
        <end position="332"/>
    </location>
</feature>
<evidence type="ECO:0000256" key="4">
    <source>
        <dbReference type="ARBA" id="ARBA00023136"/>
    </source>
</evidence>
<reference evidence="9 10" key="1">
    <citation type="submission" date="2016-10" db="EMBL/GenBank/DDBJ databases">
        <title>Proteomics and genomics reveal pathogen-plant mechanisms compatible with a hemibiotrophic lifestyle of Diplodia corticola.</title>
        <authorList>
            <person name="Fernandes I."/>
            <person name="De Jonge R."/>
            <person name="Van De Peer Y."/>
            <person name="Devreese B."/>
            <person name="Alves A."/>
            <person name="Esteves A.C."/>
        </authorList>
    </citation>
    <scope>NUCLEOTIDE SEQUENCE [LARGE SCALE GENOMIC DNA]</scope>
    <source>
        <strain evidence="9 10">CBS 112549</strain>
    </source>
</reference>
<dbReference type="GeneID" id="31019272"/>
<dbReference type="Pfam" id="PF20684">
    <property type="entry name" value="Fung_rhodopsin"/>
    <property type="match status" value="1"/>
</dbReference>
<evidence type="ECO:0000256" key="3">
    <source>
        <dbReference type="ARBA" id="ARBA00022989"/>
    </source>
</evidence>
<evidence type="ECO:0000313" key="9">
    <source>
        <dbReference type="EMBL" id="OJD29638.1"/>
    </source>
</evidence>
<evidence type="ECO:0000256" key="5">
    <source>
        <dbReference type="ARBA" id="ARBA00038359"/>
    </source>
</evidence>
<dbReference type="AlphaFoldDB" id="A0A1J9QL73"/>
<protein>
    <submittedName>
        <fullName evidence="9">Integral membrane protein</fullName>
    </submittedName>
</protein>
<evidence type="ECO:0000256" key="6">
    <source>
        <dbReference type="SAM" id="MobiDB-lite"/>
    </source>
</evidence>
<feature type="domain" description="Rhodopsin" evidence="8">
    <location>
        <begin position="35"/>
        <end position="282"/>
    </location>
</feature>
<keyword evidence="3 7" id="KW-1133">Transmembrane helix</keyword>